<dbReference type="Gene3D" id="3.40.50.300">
    <property type="entry name" value="P-loop containing nucleotide triphosphate hydrolases"/>
    <property type="match status" value="1"/>
</dbReference>
<keyword evidence="5" id="KW-1185">Reference proteome</keyword>
<sequence length="251" mass="28317">MASKYVETDAIVCLEKNLGELQLKEDKKREAEDWLENRESMEILITGRIGTGKSTLVNALVDVRMAGTGRDLRVRARYVTGYEAKTKEGMKVLMWSADLEDNSEDAERCLQEMKENCSNVDIIIYCLDVSAARAQLGGADKEQMKDLCAIKKLTEKFGRDLWGHSIFVLTRANALEAMLNVGSDLEKKFKERLEDWERRIHAALEEEGVPTDIAKGVPVKPAGYVKKPHLPGHKDWLSSLWSAFTQRAESI</sequence>
<name>A0AA35RB52_GEOBA</name>
<evidence type="ECO:0000313" key="4">
    <source>
        <dbReference type="EMBL" id="CAI8007984.1"/>
    </source>
</evidence>
<keyword evidence="2" id="KW-0547">Nucleotide-binding</keyword>
<dbReference type="InterPro" id="IPR027417">
    <property type="entry name" value="P-loop_NTPase"/>
</dbReference>
<dbReference type="Proteomes" id="UP001174909">
    <property type="component" value="Unassembled WGS sequence"/>
</dbReference>
<evidence type="ECO:0000259" key="3">
    <source>
        <dbReference type="Pfam" id="PF04548"/>
    </source>
</evidence>
<reference evidence="4" key="1">
    <citation type="submission" date="2023-03" db="EMBL/GenBank/DDBJ databases">
        <authorList>
            <person name="Steffen K."/>
            <person name="Cardenas P."/>
        </authorList>
    </citation>
    <scope>NUCLEOTIDE SEQUENCE</scope>
</reference>
<dbReference type="GO" id="GO:0005525">
    <property type="term" value="F:GTP binding"/>
    <property type="evidence" value="ECO:0007669"/>
    <property type="project" value="InterPro"/>
</dbReference>
<comment type="similarity">
    <text evidence="1">Belongs to the TRAFAC class TrmE-Era-EngA-EngB-Septin-like GTPase superfamily. AIG1/Toc34/Toc159-like paraseptin GTPase family. IAN subfamily.</text>
</comment>
<dbReference type="SUPFAM" id="SSF52540">
    <property type="entry name" value="P-loop containing nucleoside triphosphate hydrolases"/>
    <property type="match status" value="1"/>
</dbReference>
<dbReference type="Pfam" id="PF04548">
    <property type="entry name" value="AIG1"/>
    <property type="match status" value="1"/>
</dbReference>
<protein>
    <recommendedName>
        <fullName evidence="3">AIG1-type G domain-containing protein</fullName>
    </recommendedName>
</protein>
<dbReference type="InterPro" id="IPR006703">
    <property type="entry name" value="G_AIG1"/>
</dbReference>
<evidence type="ECO:0000313" key="5">
    <source>
        <dbReference type="Proteomes" id="UP001174909"/>
    </source>
</evidence>
<dbReference type="AlphaFoldDB" id="A0AA35RB52"/>
<comment type="caution">
    <text evidence="4">The sequence shown here is derived from an EMBL/GenBank/DDBJ whole genome shotgun (WGS) entry which is preliminary data.</text>
</comment>
<accession>A0AA35RB52</accession>
<feature type="domain" description="AIG1-type G" evidence="3">
    <location>
        <begin position="42"/>
        <end position="178"/>
    </location>
</feature>
<dbReference type="EMBL" id="CASHTH010000813">
    <property type="protein sequence ID" value="CAI8007984.1"/>
    <property type="molecule type" value="Genomic_DNA"/>
</dbReference>
<gene>
    <name evidence="4" type="ORF">GBAR_LOCUS5523</name>
</gene>
<evidence type="ECO:0000256" key="1">
    <source>
        <dbReference type="ARBA" id="ARBA00008535"/>
    </source>
</evidence>
<organism evidence="4 5">
    <name type="scientific">Geodia barretti</name>
    <name type="common">Barrett's horny sponge</name>
    <dbReference type="NCBI Taxonomy" id="519541"/>
    <lineage>
        <taxon>Eukaryota</taxon>
        <taxon>Metazoa</taxon>
        <taxon>Porifera</taxon>
        <taxon>Demospongiae</taxon>
        <taxon>Heteroscleromorpha</taxon>
        <taxon>Tetractinellida</taxon>
        <taxon>Astrophorina</taxon>
        <taxon>Geodiidae</taxon>
        <taxon>Geodia</taxon>
    </lineage>
</organism>
<proteinExistence type="inferred from homology"/>
<evidence type="ECO:0000256" key="2">
    <source>
        <dbReference type="ARBA" id="ARBA00022741"/>
    </source>
</evidence>